<dbReference type="Pfam" id="PF04299">
    <property type="entry name" value="FMN_bind_2"/>
    <property type="match status" value="1"/>
</dbReference>
<dbReference type="RefSeq" id="WP_119812518.1">
    <property type="nucleotide sequence ID" value="NZ_QYUP01000150.1"/>
</dbReference>
<evidence type="ECO:0000313" key="1">
    <source>
        <dbReference type="EMBL" id="RJG11318.1"/>
    </source>
</evidence>
<dbReference type="PIRSF" id="PIRSF010372">
    <property type="entry name" value="PaiB"/>
    <property type="match status" value="1"/>
</dbReference>
<sequence>MYVPAKYEQADTGALHSLIAANPLGTLVTGGTGGLDANHIPFEISPPTPGAPLGVLRAHVARANPVWRRDGEQVMAVFHEPTGYISPSRFEEKERSGRVVPTWDYAVAHAHGTLRAVDDAQWLAALLERLTTRHEAAQPRPWAIADAPPDYIDKLMKAIVGIEIRIERMQGKRKASSGLMGA</sequence>
<dbReference type="OrthoDB" id="9794948at2"/>
<reference evidence="1 2" key="1">
    <citation type="submission" date="2018-09" db="EMBL/GenBank/DDBJ databases">
        <authorList>
            <person name="Zhu H."/>
        </authorList>
    </citation>
    <scope>NUCLEOTIDE SEQUENCE [LARGE SCALE GENOMIC DNA]</scope>
    <source>
        <strain evidence="1 2">K1S02-61</strain>
    </source>
</reference>
<proteinExistence type="predicted"/>
<dbReference type="Proteomes" id="UP000284006">
    <property type="component" value="Unassembled WGS sequence"/>
</dbReference>
<name>A0A418XFU0_9BURK</name>
<dbReference type="AlphaFoldDB" id="A0A418XFU0"/>
<gene>
    <name evidence="1" type="ORF">D3872_20285</name>
</gene>
<comment type="caution">
    <text evidence="1">The sequence shown here is derived from an EMBL/GenBank/DDBJ whole genome shotgun (WGS) entry which is preliminary data.</text>
</comment>
<accession>A0A418XFU0</accession>
<dbReference type="EMBL" id="QYUP01000150">
    <property type="protein sequence ID" value="RJG11318.1"/>
    <property type="molecule type" value="Genomic_DNA"/>
</dbReference>
<keyword evidence="2" id="KW-1185">Reference proteome</keyword>
<dbReference type="PANTHER" id="PTHR35802">
    <property type="entry name" value="PROTEASE SYNTHASE AND SPORULATION PROTEIN PAI 2"/>
    <property type="match status" value="1"/>
</dbReference>
<dbReference type="SUPFAM" id="SSF50475">
    <property type="entry name" value="FMN-binding split barrel"/>
    <property type="match status" value="1"/>
</dbReference>
<dbReference type="Gene3D" id="2.30.110.10">
    <property type="entry name" value="Electron Transport, Fmn-binding Protein, Chain A"/>
    <property type="match status" value="1"/>
</dbReference>
<protein>
    <submittedName>
        <fullName evidence="1">FMN-binding negative transcriptional regulator</fullName>
    </submittedName>
</protein>
<dbReference type="InterPro" id="IPR007396">
    <property type="entry name" value="TR_PAI2-type"/>
</dbReference>
<evidence type="ECO:0000313" key="2">
    <source>
        <dbReference type="Proteomes" id="UP000284006"/>
    </source>
</evidence>
<dbReference type="InterPro" id="IPR012349">
    <property type="entry name" value="Split_barrel_FMN-bd"/>
</dbReference>
<dbReference type="PANTHER" id="PTHR35802:SF1">
    <property type="entry name" value="PROTEASE SYNTHASE AND SPORULATION PROTEIN PAI 2"/>
    <property type="match status" value="1"/>
</dbReference>
<organism evidence="1 2">
    <name type="scientific">Massilia cavernae</name>
    <dbReference type="NCBI Taxonomy" id="2320864"/>
    <lineage>
        <taxon>Bacteria</taxon>
        <taxon>Pseudomonadati</taxon>
        <taxon>Pseudomonadota</taxon>
        <taxon>Betaproteobacteria</taxon>
        <taxon>Burkholderiales</taxon>
        <taxon>Oxalobacteraceae</taxon>
        <taxon>Telluria group</taxon>
        <taxon>Massilia</taxon>
    </lineage>
</organism>